<dbReference type="RefSeq" id="WP_377043791.1">
    <property type="nucleotide sequence ID" value="NZ_JBHLUN010000005.1"/>
</dbReference>
<protein>
    <recommendedName>
        <fullName evidence="2">arginine deiminase</fullName>
        <ecNumber evidence="2">3.5.3.6</ecNumber>
    </recommendedName>
</protein>
<name>A0ABV6JQQ5_9PROT</name>
<evidence type="ECO:0000256" key="3">
    <source>
        <dbReference type="ARBA" id="ARBA00049429"/>
    </source>
</evidence>
<reference evidence="4 5" key="1">
    <citation type="submission" date="2024-09" db="EMBL/GenBank/DDBJ databases">
        <authorList>
            <person name="Sun Q."/>
            <person name="Mori K."/>
        </authorList>
    </citation>
    <scope>NUCLEOTIDE SEQUENCE [LARGE SCALE GENOMIC DNA]</scope>
    <source>
        <strain evidence="4 5">TBRC 5777</strain>
    </source>
</reference>
<dbReference type="EMBL" id="JBHLUN010000005">
    <property type="protein sequence ID" value="MFC0408052.1"/>
    <property type="molecule type" value="Genomic_DNA"/>
</dbReference>
<comment type="caution">
    <text evidence="4">The sequence shown here is derived from an EMBL/GenBank/DDBJ whole genome shotgun (WGS) entry which is preliminary data.</text>
</comment>
<dbReference type="SUPFAM" id="SSF55909">
    <property type="entry name" value="Pentein"/>
    <property type="match status" value="1"/>
</dbReference>
<organism evidence="4 5">
    <name type="scientific">Roseomonas elaeocarpi</name>
    <dbReference type="NCBI Taxonomy" id="907779"/>
    <lineage>
        <taxon>Bacteria</taxon>
        <taxon>Pseudomonadati</taxon>
        <taxon>Pseudomonadota</taxon>
        <taxon>Alphaproteobacteria</taxon>
        <taxon>Acetobacterales</taxon>
        <taxon>Roseomonadaceae</taxon>
        <taxon>Roseomonas</taxon>
    </lineage>
</organism>
<evidence type="ECO:0000313" key="4">
    <source>
        <dbReference type="EMBL" id="MFC0408052.1"/>
    </source>
</evidence>
<keyword evidence="5" id="KW-1185">Reference proteome</keyword>
<dbReference type="PANTHER" id="PTHR47271">
    <property type="entry name" value="ARGININE DEIMINASE"/>
    <property type="match status" value="1"/>
</dbReference>
<comment type="pathway">
    <text evidence="1">Amino-acid degradation; L-arginine degradation via ADI pathway; carbamoyl phosphate from L-arginine: step 1/2.</text>
</comment>
<dbReference type="Proteomes" id="UP001589865">
    <property type="component" value="Unassembled WGS sequence"/>
</dbReference>
<evidence type="ECO:0000256" key="2">
    <source>
        <dbReference type="ARBA" id="ARBA00012171"/>
    </source>
</evidence>
<accession>A0ABV6JQQ5</accession>
<dbReference type="Gene3D" id="3.75.10.10">
    <property type="entry name" value="L-arginine/glycine Amidinotransferase, Chain A"/>
    <property type="match status" value="1"/>
</dbReference>
<sequence length="295" mass="31906">MSDHASLPSPGWRVSSETGRLLDVLVCPPDHYRWMPLNSIVRRTLGEARQQPSAHHLAAQHAELCQALEQGGARVHRLRPEPHLPYMVYTRDSVAVTHAGPVLCQLERPQRRGEYAPLIDFHAANGSGFWRKSSAGTLEGGDIHILRPGLAAIGASGGRTDEAGAEQLAVWLRAEGWEVRVELFDEHFLHLDVLFCMAAPGLAVACTEVLDPGFLGWLAGHNIRCLPVSYRDAMALGCNILAMGNDTVVSARGSTALNAALRAEGLRVLDPELELFTLGGGGPHCLTCPLARDSE</sequence>
<gene>
    <name evidence="4" type="ORF">ACFFGY_07300</name>
</gene>
<evidence type="ECO:0000313" key="5">
    <source>
        <dbReference type="Proteomes" id="UP001589865"/>
    </source>
</evidence>
<comment type="catalytic activity">
    <reaction evidence="3">
        <text>L-arginine + H2O = L-citrulline + NH4(+)</text>
        <dbReference type="Rhea" id="RHEA:19597"/>
        <dbReference type="ChEBI" id="CHEBI:15377"/>
        <dbReference type="ChEBI" id="CHEBI:28938"/>
        <dbReference type="ChEBI" id="CHEBI:32682"/>
        <dbReference type="ChEBI" id="CHEBI:57743"/>
        <dbReference type="EC" id="3.5.3.6"/>
    </reaction>
</comment>
<proteinExistence type="predicted"/>
<dbReference type="PANTHER" id="PTHR47271:SF2">
    <property type="entry name" value="ARGININE DEIMINASE"/>
    <property type="match status" value="1"/>
</dbReference>
<evidence type="ECO:0000256" key="1">
    <source>
        <dbReference type="ARBA" id="ARBA00005213"/>
    </source>
</evidence>
<dbReference type="EC" id="3.5.3.6" evidence="2"/>
<dbReference type="Pfam" id="PF19420">
    <property type="entry name" value="DDAH_eukar"/>
    <property type="match status" value="1"/>
</dbReference>